<dbReference type="SUPFAM" id="SSF54106">
    <property type="entry name" value="LysM domain"/>
    <property type="match status" value="3"/>
</dbReference>
<dbReference type="GO" id="GO:0000270">
    <property type="term" value="P:peptidoglycan metabolic process"/>
    <property type="evidence" value="ECO:0007669"/>
    <property type="project" value="InterPro"/>
</dbReference>
<dbReference type="PROSITE" id="PS51782">
    <property type="entry name" value="LYSM"/>
    <property type="match status" value="3"/>
</dbReference>
<dbReference type="Pfam" id="PF01464">
    <property type="entry name" value="SLT"/>
    <property type="match status" value="1"/>
</dbReference>
<dbReference type="RefSeq" id="WP_193909474.1">
    <property type="nucleotide sequence ID" value="NZ_PRDL01000001.1"/>
</dbReference>
<dbReference type="InterPro" id="IPR000189">
    <property type="entry name" value="Transglyc_AS"/>
</dbReference>
<dbReference type="Proteomes" id="UP000652567">
    <property type="component" value="Unassembled WGS sequence"/>
</dbReference>
<dbReference type="PROSITE" id="PS51257">
    <property type="entry name" value="PROKAR_LIPOPROTEIN"/>
    <property type="match status" value="1"/>
</dbReference>
<comment type="similarity">
    <text evidence="1">Belongs to the transglycosylase Slt family.</text>
</comment>
<dbReference type="PANTHER" id="PTHR33734:SF22">
    <property type="entry name" value="MEMBRANE-BOUND LYTIC MUREIN TRANSGLYCOSYLASE D"/>
    <property type="match status" value="1"/>
</dbReference>
<organism evidence="3 4">
    <name type="scientific">Cellvibrio polysaccharolyticus</name>
    <dbReference type="NCBI Taxonomy" id="2082724"/>
    <lineage>
        <taxon>Bacteria</taxon>
        <taxon>Pseudomonadati</taxon>
        <taxon>Pseudomonadota</taxon>
        <taxon>Gammaproteobacteria</taxon>
        <taxon>Cellvibrionales</taxon>
        <taxon>Cellvibrionaceae</taxon>
        <taxon>Cellvibrio</taxon>
    </lineage>
</organism>
<accession>A0A928V3F5</accession>
<dbReference type="EMBL" id="PRDL01000001">
    <property type="protein sequence ID" value="MBE8717562.1"/>
    <property type="molecule type" value="Genomic_DNA"/>
</dbReference>
<evidence type="ECO:0000256" key="1">
    <source>
        <dbReference type="ARBA" id="ARBA00007734"/>
    </source>
</evidence>
<name>A0A928V3F5_9GAMM</name>
<dbReference type="GO" id="GO:0008932">
    <property type="term" value="F:lytic endotransglycosylase activity"/>
    <property type="evidence" value="ECO:0007669"/>
    <property type="project" value="TreeGrafter"/>
</dbReference>
<dbReference type="Pfam" id="PF01476">
    <property type="entry name" value="LysM"/>
    <property type="match status" value="3"/>
</dbReference>
<evidence type="ECO:0000259" key="2">
    <source>
        <dbReference type="PROSITE" id="PS51782"/>
    </source>
</evidence>
<dbReference type="InterPro" id="IPR018392">
    <property type="entry name" value="LysM"/>
</dbReference>
<comment type="caution">
    <text evidence="3">The sequence shown here is derived from an EMBL/GenBank/DDBJ whole genome shotgun (WGS) entry which is preliminary data.</text>
</comment>
<sequence>MKKLILIPVSLLSVVLASGCAIQSSHPDPVDGFVSLDEAIAPKKKKKAPLQKKIDEQIAQATDTTPDIWQRISSGYGFPKVDDSRLQNHLRWFSNNQQYIDRFTERSELYIHYVVSELEANNMPLELALLPIIESSYNPFAYSTHHAAGIWQFVPGTAKSFGLEKNNWYDGRRDIVASTDAAIRYLQYLNNLFDGDWLLAIAAYNAGEGTIRRAIEKNASEGKATDFWSLPLPPQTQAYVPQLVALSRIIAKPERYDLKLGSIPDDPYFVPVDINRQVNLAQLARLSETDAQELQQLNAGYSRWLTNPSGPHQILVPVSTADSFIQHIETLPATKSGFYKEYKVVSGDTLGAIAKRFDTTVAELTKNNQLASSQLRIGQVLRIGQAGDVSQSEHPDSEELMMAFAQARQSNAQPTHIVKSGDSLWKIARSHNITVKQLEQHNKLKPGSSLKPGQRLLVPTTSLAARHQLRPTDDPEKMSYRIQSGDTLSNIAARFKVSTQDILQWNSVKDASYIHPGQTLTLIMKGGL</sequence>
<dbReference type="CDD" id="cd00118">
    <property type="entry name" value="LysM"/>
    <property type="match status" value="3"/>
</dbReference>
<feature type="domain" description="LysM" evidence="2">
    <location>
        <begin position="414"/>
        <end position="458"/>
    </location>
</feature>
<dbReference type="CDD" id="cd16894">
    <property type="entry name" value="MltD-like"/>
    <property type="match status" value="1"/>
</dbReference>
<dbReference type="SMART" id="SM00257">
    <property type="entry name" value="LysM"/>
    <property type="match status" value="3"/>
</dbReference>
<dbReference type="Gene3D" id="3.10.350.10">
    <property type="entry name" value="LysM domain"/>
    <property type="match status" value="3"/>
</dbReference>
<dbReference type="GO" id="GO:0016020">
    <property type="term" value="C:membrane"/>
    <property type="evidence" value="ECO:0007669"/>
    <property type="project" value="InterPro"/>
</dbReference>
<reference evidence="3" key="1">
    <citation type="submission" date="2018-07" db="EMBL/GenBank/DDBJ databases">
        <title>Genome assembly of strain Ka43.</title>
        <authorList>
            <person name="Kukolya J."/>
            <person name="Nagy I."/>
            <person name="Horvath B."/>
            <person name="Toth A."/>
        </authorList>
    </citation>
    <scope>NUCLEOTIDE SEQUENCE</scope>
    <source>
        <strain evidence="3">KB43</strain>
    </source>
</reference>
<gene>
    <name evidence="3" type="ORF">C4F51_10210</name>
</gene>
<dbReference type="SUPFAM" id="SSF53955">
    <property type="entry name" value="Lysozyme-like"/>
    <property type="match status" value="1"/>
</dbReference>
<feature type="domain" description="LysM" evidence="2">
    <location>
        <begin position="478"/>
        <end position="522"/>
    </location>
</feature>
<dbReference type="AlphaFoldDB" id="A0A928V3F5"/>
<proteinExistence type="inferred from homology"/>
<protein>
    <submittedName>
        <fullName evidence="3">LysM peptidoglycan-binding domain-containing protein</fullName>
    </submittedName>
</protein>
<dbReference type="InterPro" id="IPR008258">
    <property type="entry name" value="Transglycosylase_SLT_dom_1"/>
</dbReference>
<dbReference type="Gene3D" id="1.10.530.10">
    <property type="match status" value="1"/>
</dbReference>
<keyword evidence="4" id="KW-1185">Reference proteome</keyword>
<evidence type="ECO:0000313" key="4">
    <source>
        <dbReference type="Proteomes" id="UP000652567"/>
    </source>
</evidence>
<evidence type="ECO:0000313" key="3">
    <source>
        <dbReference type="EMBL" id="MBE8717562.1"/>
    </source>
</evidence>
<dbReference type="InterPro" id="IPR036779">
    <property type="entry name" value="LysM_dom_sf"/>
</dbReference>
<dbReference type="InterPro" id="IPR023346">
    <property type="entry name" value="Lysozyme-like_dom_sf"/>
</dbReference>
<dbReference type="PROSITE" id="PS00922">
    <property type="entry name" value="TRANSGLYCOSYLASE"/>
    <property type="match status" value="1"/>
</dbReference>
<feature type="domain" description="LysM" evidence="2">
    <location>
        <begin position="340"/>
        <end position="383"/>
    </location>
</feature>
<dbReference type="PANTHER" id="PTHR33734">
    <property type="entry name" value="LYSM DOMAIN-CONTAINING GPI-ANCHORED PROTEIN 2"/>
    <property type="match status" value="1"/>
</dbReference>